<dbReference type="GO" id="GO:0008168">
    <property type="term" value="F:methyltransferase activity"/>
    <property type="evidence" value="ECO:0007669"/>
    <property type="project" value="UniProtKB-UniRule"/>
</dbReference>
<proteinExistence type="inferred from homology"/>
<dbReference type="Proteomes" id="UP000269998">
    <property type="component" value="Chromosome"/>
</dbReference>
<gene>
    <name evidence="8" type="ORF">MB901379_02805</name>
</gene>
<dbReference type="Pfam" id="PF04072">
    <property type="entry name" value="LCM"/>
    <property type="match status" value="1"/>
</dbReference>
<dbReference type="PANTHER" id="PTHR43619:SF2">
    <property type="entry name" value="S-ADENOSYL-L-METHIONINE-DEPENDENT METHYLTRANSFERASES SUPERFAMILY PROTEIN"/>
    <property type="match status" value="1"/>
</dbReference>
<keyword evidence="3 6" id="KW-0489">Methyltransferase</keyword>
<dbReference type="PANTHER" id="PTHR43619">
    <property type="entry name" value="S-ADENOSYL-L-METHIONINE-DEPENDENT METHYLTRANSFERASE YKTD-RELATED"/>
    <property type="match status" value="1"/>
</dbReference>
<evidence type="ECO:0000256" key="2">
    <source>
        <dbReference type="ARBA" id="ARBA00008138"/>
    </source>
</evidence>
<dbReference type="InterPro" id="IPR029063">
    <property type="entry name" value="SAM-dependent_MTases_sf"/>
</dbReference>
<keyword evidence="7" id="KW-0472">Membrane</keyword>
<keyword evidence="9" id="KW-1185">Reference proteome</keyword>
<dbReference type="Gene3D" id="3.40.50.150">
    <property type="entry name" value="Vaccinia Virus protein VP39"/>
    <property type="match status" value="1"/>
</dbReference>
<comment type="similarity">
    <text evidence="2 6">Belongs to the UPF0677 family.</text>
</comment>
<evidence type="ECO:0000256" key="1">
    <source>
        <dbReference type="ARBA" id="ARBA00003907"/>
    </source>
</evidence>
<dbReference type="EMBL" id="LR130759">
    <property type="protein sequence ID" value="VDM89236.1"/>
    <property type="molecule type" value="Genomic_DNA"/>
</dbReference>
<keyword evidence="5 6" id="KW-0949">S-adenosyl-L-methionine</keyword>
<dbReference type="SUPFAM" id="SSF53335">
    <property type="entry name" value="S-adenosyl-L-methionine-dependent methyltransferases"/>
    <property type="match status" value="1"/>
</dbReference>
<feature type="transmembrane region" description="Helical" evidence="7">
    <location>
        <begin position="9"/>
        <end position="28"/>
    </location>
</feature>
<organism evidence="8 9">
    <name type="scientific">Mycobacterium basiliense</name>
    <dbReference type="NCBI Taxonomy" id="2094119"/>
    <lineage>
        <taxon>Bacteria</taxon>
        <taxon>Bacillati</taxon>
        <taxon>Actinomycetota</taxon>
        <taxon>Actinomycetes</taxon>
        <taxon>Mycobacteriales</taxon>
        <taxon>Mycobacteriaceae</taxon>
        <taxon>Mycobacterium</taxon>
    </lineage>
</organism>
<dbReference type="InterPro" id="IPR007213">
    <property type="entry name" value="Ppm1/Ppm2/Tcmp"/>
</dbReference>
<dbReference type="NCBIfam" id="TIGR00027">
    <property type="entry name" value="mthyl_TIGR00027"/>
    <property type="match status" value="1"/>
</dbReference>
<evidence type="ECO:0000256" key="7">
    <source>
        <dbReference type="SAM" id="Phobius"/>
    </source>
</evidence>
<reference evidence="9" key="1">
    <citation type="submission" date="2018-02" db="EMBL/GenBank/DDBJ databases">
        <authorList>
            <person name="Seth-Smith MB H."/>
            <person name="Seth-Smith H."/>
        </authorList>
    </citation>
    <scope>NUCLEOTIDE SEQUENCE [LARGE SCALE GENOMIC DNA]</scope>
</reference>
<protein>
    <recommendedName>
        <fullName evidence="6">S-adenosyl-L-methionine-dependent methyltransferase</fullName>
        <ecNumber evidence="6">2.1.1.-</ecNumber>
    </recommendedName>
</protein>
<keyword evidence="7" id="KW-1133">Transmembrane helix</keyword>
<accession>A0A3S5CZU9</accession>
<evidence type="ECO:0000256" key="3">
    <source>
        <dbReference type="ARBA" id="ARBA00022603"/>
    </source>
</evidence>
<keyword evidence="4 8" id="KW-0808">Transferase</keyword>
<dbReference type="InterPro" id="IPR011610">
    <property type="entry name" value="SAM_mthyl_Trfase_ML2640-like"/>
</dbReference>
<evidence type="ECO:0000256" key="5">
    <source>
        <dbReference type="ARBA" id="ARBA00022691"/>
    </source>
</evidence>
<dbReference type="OrthoDB" id="9806164at2"/>
<evidence type="ECO:0000313" key="9">
    <source>
        <dbReference type="Proteomes" id="UP000269998"/>
    </source>
</evidence>
<dbReference type="GO" id="GO:0032259">
    <property type="term" value="P:methylation"/>
    <property type="evidence" value="ECO:0007669"/>
    <property type="project" value="UniProtKB-KW"/>
</dbReference>
<name>A0A3S5CZU9_9MYCO</name>
<dbReference type="KEGG" id="mbai:MB901379_02805"/>
<dbReference type="AlphaFoldDB" id="A0A3S5CZU9"/>
<keyword evidence="7" id="KW-0812">Transmembrane</keyword>
<evidence type="ECO:0000256" key="4">
    <source>
        <dbReference type="ARBA" id="ARBA00022679"/>
    </source>
</evidence>
<evidence type="ECO:0000256" key="6">
    <source>
        <dbReference type="RuleBase" id="RU362030"/>
    </source>
</evidence>
<dbReference type="RefSeq" id="WP_158017156.1">
    <property type="nucleotide sequence ID" value="NZ_CBCSKE010000063.1"/>
</dbReference>
<evidence type="ECO:0000313" key="8">
    <source>
        <dbReference type="EMBL" id="VDM89236.1"/>
    </source>
</evidence>
<sequence>MPKPVLRVAYYLLCALMSPLILIGYIVWVGRAIVTGRSGVSGTAQGPLLARFSEHKVGTRRDEAAERLLRALPDVPSLGLLLAVGPLLLAHRLTGYLPRAVRYPFEGDISPPYEASARICFFDAAVDRHLRDSAQFVILGAGFDTRAYRLPNDRRVRVFEVDSPQTQLVKRAALKKAGIDSRGVTFVPADFEAQDWLACLTGAGFDPARRTLFLWEGVTMYLNREAVEDTLRKIASTAPGSVVTFDYFTTEALESRSLYWRYGRAATKAAGEKLKFGVDSTPPSRQRLAELLRSCGLSLSEQRTLGADTQTRRAWGGFATATVPTSA</sequence>
<dbReference type="EC" id="2.1.1.-" evidence="6"/>
<comment type="function">
    <text evidence="1 6">Exhibits S-adenosyl-L-methionine-dependent methyltransferase activity.</text>
</comment>